<comment type="caution">
    <text evidence="2">The sequence shown here is derived from an EMBL/GenBank/DDBJ whole genome shotgun (WGS) entry which is preliminary data.</text>
</comment>
<gene>
    <name evidence="2" type="ORF">IFR04_003375</name>
</gene>
<name>A0A8H7WEZ1_9HELO</name>
<feature type="domain" description="Heterokaryon incompatibility" evidence="1">
    <location>
        <begin position="242"/>
        <end position="396"/>
    </location>
</feature>
<evidence type="ECO:0000259" key="1">
    <source>
        <dbReference type="Pfam" id="PF06985"/>
    </source>
</evidence>
<organism evidence="2 3">
    <name type="scientific">Cadophora malorum</name>
    <dbReference type="NCBI Taxonomy" id="108018"/>
    <lineage>
        <taxon>Eukaryota</taxon>
        <taxon>Fungi</taxon>
        <taxon>Dikarya</taxon>
        <taxon>Ascomycota</taxon>
        <taxon>Pezizomycotina</taxon>
        <taxon>Leotiomycetes</taxon>
        <taxon>Helotiales</taxon>
        <taxon>Ploettnerulaceae</taxon>
        <taxon>Cadophora</taxon>
    </lineage>
</organism>
<proteinExistence type="predicted"/>
<dbReference type="PANTHER" id="PTHR33112:SF16">
    <property type="entry name" value="HETEROKARYON INCOMPATIBILITY DOMAIN-CONTAINING PROTEIN"/>
    <property type="match status" value="1"/>
</dbReference>
<accession>A0A8H7WEZ1</accession>
<dbReference type="OrthoDB" id="5362512at2759"/>
<protein>
    <recommendedName>
        <fullName evidence="1">Heterokaryon incompatibility domain-containing protein</fullName>
    </recommendedName>
</protein>
<dbReference type="PANTHER" id="PTHR33112">
    <property type="entry name" value="DOMAIN PROTEIN, PUTATIVE-RELATED"/>
    <property type="match status" value="1"/>
</dbReference>
<evidence type="ECO:0000313" key="3">
    <source>
        <dbReference type="Proteomes" id="UP000664132"/>
    </source>
</evidence>
<dbReference type="Pfam" id="PF06985">
    <property type="entry name" value="HET"/>
    <property type="match status" value="1"/>
</dbReference>
<dbReference type="AlphaFoldDB" id="A0A8H7WEZ1"/>
<keyword evidence="3" id="KW-1185">Reference proteome</keyword>
<sequence length="735" mass="82460">MDVNTTNPNSLCRYCANLSVESLVLLTTVDRQADRLPTEAYYKHHSSFDDLEHAALAGCEICLLILDCYRGCNIDWNWQDARGAEERPNDTIYTYAKELEDSSVTLFVGNSRSSVDVLQEGQILDQVSVHLGPINIEPRGSEESLEYELPDLKLLLTGSRDQRAEIHSHLIGRIEVEDDLGSARNNAIVKGWLQECDESHTEFDCSGSKGLPLPTRVLDVVSQSGDDNDVRLFVTKGSLGTYAALSHCWGGNIVSVLQTGNIDQFQESISYASLAANFQDAITITRRIGIQYLWIDSLCIVQDSRDDWEIESAKMGSVYKNAAVTISAMTSKGSKEGILKRRPKMPGPATANLKIFSDPEVPESVMISWLNNKDDENLWRLNFFGHLSKRGWTLQESIMSPRILAFGQHGIYWKCPHGFQALDGQQLSGAVNVVPDKLPHLDSILYGPTADDRSPGTIDKFGLLTEYYNLVDWYSDRTLTVAADKLPAMSAIAEALSRVLGDQSSGATYLAGLWDFDLHRGLMWYPELPSAPHVLQYRAPSWSWAVTDSPVVYYNHEEPWTCSEFDLEVHHCQVQLRSAKNPFGEVISGYLQVRGYSIPLLRSSQVVYDKILSPKTIYFSHFDEPSPTGLDQVIVGVSSGERIEMMVFNSTKEKPEDWDGDLDLEIDQDLWVDNGDRALLVHLEDIPGSTSNSGFWLLLRRRDGSEDMERVGCIINMNVDSSWFESWVLEDFKII</sequence>
<reference evidence="2" key="1">
    <citation type="submission" date="2021-02" db="EMBL/GenBank/DDBJ databases">
        <title>Genome sequence Cadophora malorum strain M34.</title>
        <authorList>
            <person name="Stefanovic E."/>
            <person name="Vu D."/>
            <person name="Scully C."/>
            <person name="Dijksterhuis J."/>
            <person name="Roader J."/>
            <person name="Houbraken J."/>
        </authorList>
    </citation>
    <scope>NUCLEOTIDE SEQUENCE</scope>
    <source>
        <strain evidence="2">M34</strain>
    </source>
</reference>
<dbReference type="InterPro" id="IPR010730">
    <property type="entry name" value="HET"/>
</dbReference>
<dbReference type="EMBL" id="JAFJYH010000033">
    <property type="protein sequence ID" value="KAG4423552.1"/>
    <property type="molecule type" value="Genomic_DNA"/>
</dbReference>
<dbReference type="Proteomes" id="UP000664132">
    <property type="component" value="Unassembled WGS sequence"/>
</dbReference>
<evidence type="ECO:0000313" key="2">
    <source>
        <dbReference type="EMBL" id="KAG4423552.1"/>
    </source>
</evidence>